<dbReference type="EMBL" id="BONC01000082">
    <property type="protein sequence ID" value="GIF60954.1"/>
    <property type="molecule type" value="Genomic_DNA"/>
</dbReference>
<keyword evidence="3" id="KW-1185">Reference proteome</keyword>
<evidence type="ECO:0000313" key="2">
    <source>
        <dbReference type="EMBL" id="GIF60954.1"/>
    </source>
</evidence>
<organism evidence="2 3">
    <name type="scientific">Asanoa iriomotensis</name>
    <dbReference type="NCBI Taxonomy" id="234613"/>
    <lineage>
        <taxon>Bacteria</taxon>
        <taxon>Bacillati</taxon>
        <taxon>Actinomycetota</taxon>
        <taxon>Actinomycetes</taxon>
        <taxon>Micromonosporales</taxon>
        <taxon>Micromonosporaceae</taxon>
        <taxon>Asanoa</taxon>
    </lineage>
</organism>
<dbReference type="Proteomes" id="UP000624325">
    <property type="component" value="Unassembled WGS sequence"/>
</dbReference>
<name>A0ABQ4CDV4_9ACTN</name>
<sequence length="326" mass="34121">MPPRDIGKHRHDGIRPTSRSVEVTSDGQPAGRHRREIEPKELSKLRGWLQPIFATPAARIGLVAGLACCLGLAAAVETRDANQPARAITSVAAAEQAAARAAAERSLAETQQRASRSDARDVLTPTETPAPTPSATTPTTPAATPTKSPTRKQTPRKTTTKKATAPAKTATATATAKPKPTVVAPVAGLTQAQMNNAATIVKTGVNMGIPERGLIVAIATAMQESNLYNLANTGLPESLNYPNEGTGYDHDSVGLFQQRTSTGWGTVEELMTPAISASKFFAALQQVFGWQNMSIAGAAQAVQVSAFPDAYAQHEGAATTVVEALI</sequence>
<evidence type="ECO:0000256" key="1">
    <source>
        <dbReference type="SAM" id="MobiDB-lite"/>
    </source>
</evidence>
<feature type="compositionally biased region" description="Low complexity" evidence="1">
    <location>
        <begin position="124"/>
        <end position="148"/>
    </location>
</feature>
<feature type="region of interest" description="Disordered" evidence="1">
    <location>
        <begin position="102"/>
        <end position="177"/>
    </location>
</feature>
<feature type="region of interest" description="Disordered" evidence="1">
    <location>
        <begin position="1"/>
        <end position="35"/>
    </location>
</feature>
<feature type="compositionally biased region" description="Polar residues" evidence="1">
    <location>
        <begin position="17"/>
        <end position="27"/>
    </location>
</feature>
<gene>
    <name evidence="2" type="ORF">Air01nite_70490</name>
</gene>
<proteinExistence type="predicted"/>
<evidence type="ECO:0000313" key="3">
    <source>
        <dbReference type="Proteomes" id="UP000624325"/>
    </source>
</evidence>
<reference evidence="2 3" key="1">
    <citation type="submission" date="2021-01" db="EMBL/GenBank/DDBJ databases">
        <title>Whole genome shotgun sequence of Asanoa iriomotensis NBRC 100142.</title>
        <authorList>
            <person name="Komaki H."/>
            <person name="Tamura T."/>
        </authorList>
    </citation>
    <scope>NUCLEOTIDE SEQUENCE [LARGE SCALE GENOMIC DNA]</scope>
    <source>
        <strain evidence="2 3">NBRC 100142</strain>
    </source>
</reference>
<protein>
    <recommendedName>
        <fullName evidence="4">Peptidase M23</fullName>
    </recommendedName>
</protein>
<feature type="compositionally biased region" description="Low complexity" evidence="1">
    <location>
        <begin position="161"/>
        <end position="177"/>
    </location>
</feature>
<accession>A0ABQ4CDV4</accession>
<evidence type="ECO:0008006" key="4">
    <source>
        <dbReference type="Google" id="ProtNLM"/>
    </source>
</evidence>
<comment type="caution">
    <text evidence="2">The sequence shown here is derived from an EMBL/GenBank/DDBJ whole genome shotgun (WGS) entry which is preliminary data.</text>
</comment>
<feature type="compositionally biased region" description="Basic residues" evidence="1">
    <location>
        <begin position="149"/>
        <end position="160"/>
    </location>
</feature>